<keyword evidence="8" id="KW-1185">Reference proteome</keyword>
<dbReference type="SUPFAM" id="SSF88659">
    <property type="entry name" value="Sigma3 and sigma4 domains of RNA polymerase sigma factors"/>
    <property type="match status" value="1"/>
</dbReference>
<dbReference type="Gene3D" id="1.10.10.10">
    <property type="entry name" value="Winged helix-like DNA-binding domain superfamily/Winged helix DNA-binding domain"/>
    <property type="match status" value="1"/>
</dbReference>
<dbReference type="PANTHER" id="PTHR43133:SF62">
    <property type="entry name" value="RNA POLYMERASE SIGMA FACTOR SIGZ"/>
    <property type="match status" value="1"/>
</dbReference>
<dbReference type="InterPro" id="IPR039425">
    <property type="entry name" value="RNA_pol_sigma-70-like"/>
</dbReference>
<dbReference type="EMBL" id="JACIJC010000010">
    <property type="protein sequence ID" value="MBB5687844.1"/>
    <property type="molecule type" value="Genomic_DNA"/>
</dbReference>
<gene>
    <name evidence="7" type="ORF">FHS49_003891</name>
</gene>
<dbReference type="Proteomes" id="UP000549617">
    <property type="component" value="Unassembled WGS sequence"/>
</dbReference>
<keyword evidence="2" id="KW-0805">Transcription regulation</keyword>
<comment type="similarity">
    <text evidence="1">Belongs to the sigma-70 factor family. ECF subfamily.</text>
</comment>
<evidence type="ECO:0000313" key="7">
    <source>
        <dbReference type="EMBL" id="MBB5687844.1"/>
    </source>
</evidence>
<dbReference type="GO" id="GO:0006352">
    <property type="term" value="P:DNA-templated transcription initiation"/>
    <property type="evidence" value="ECO:0007669"/>
    <property type="project" value="InterPro"/>
</dbReference>
<dbReference type="PANTHER" id="PTHR43133">
    <property type="entry name" value="RNA POLYMERASE ECF-TYPE SIGMA FACTO"/>
    <property type="match status" value="1"/>
</dbReference>
<comment type="caution">
    <text evidence="7">The sequence shown here is derived from an EMBL/GenBank/DDBJ whole genome shotgun (WGS) entry which is preliminary data.</text>
</comment>
<dbReference type="GO" id="GO:0016987">
    <property type="term" value="F:sigma factor activity"/>
    <property type="evidence" value="ECO:0007669"/>
    <property type="project" value="UniProtKB-KW"/>
</dbReference>
<dbReference type="InterPro" id="IPR014284">
    <property type="entry name" value="RNA_pol_sigma-70_dom"/>
</dbReference>
<dbReference type="Pfam" id="PF04542">
    <property type="entry name" value="Sigma70_r2"/>
    <property type="match status" value="1"/>
</dbReference>
<evidence type="ECO:0000259" key="5">
    <source>
        <dbReference type="Pfam" id="PF04542"/>
    </source>
</evidence>
<dbReference type="InterPro" id="IPR013325">
    <property type="entry name" value="RNA_pol_sigma_r2"/>
</dbReference>
<evidence type="ECO:0000256" key="1">
    <source>
        <dbReference type="ARBA" id="ARBA00010641"/>
    </source>
</evidence>
<evidence type="ECO:0000313" key="8">
    <source>
        <dbReference type="Proteomes" id="UP000549617"/>
    </source>
</evidence>
<protein>
    <submittedName>
        <fullName evidence="7">RNA polymerase sigma-70 factor (ECF subfamily)</fullName>
    </submittedName>
</protein>
<dbReference type="InterPro" id="IPR013324">
    <property type="entry name" value="RNA_pol_sigma_r3/r4-like"/>
</dbReference>
<reference evidence="7 8" key="1">
    <citation type="submission" date="2020-08" db="EMBL/GenBank/DDBJ databases">
        <title>Genomic Encyclopedia of Type Strains, Phase IV (KMG-IV): sequencing the most valuable type-strain genomes for metagenomic binning, comparative biology and taxonomic classification.</title>
        <authorList>
            <person name="Goeker M."/>
        </authorList>
    </citation>
    <scope>NUCLEOTIDE SEQUENCE [LARGE SCALE GENOMIC DNA]</scope>
    <source>
        <strain evidence="7 8">DSM 25079</strain>
    </source>
</reference>
<dbReference type="Pfam" id="PF08281">
    <property type="entry name" value="Sigma70_r4_2"/>
    <property type="match status" value="1"/>
</dbReference>
<feature type="domain" description="RNA polymerase sigma-70 region 2" evidence="5">
    <location>
        <begin position="43"/>
        <end position="104"/>
    </location>
</feature>
<evidence type="ECO:0000256" key="2">
    <source>
        <dbReference type="ARBA" id="ARBA00023015"/>
    </source>
</evidence>
<dbReference type="InterPro" id="IPR013249">
    <property type="entry name" value="RNA_pol_sigma70_r4_t2"/>
</dbReference>
<accession>A0A7W9EG64</accession>
<keyword evidence="3" id="KW-0731">Sigma factor</keyword>
<dbReference type="AlphaFoldDB" id="A0A7W9EG64"/>
<feature type="domain" description="RNA polymerase sigma factor 70 region 4 type 2" evidence="6">
    <location>
        <begin position="135"/>
        <end position="187"/>
    </location>
</feature>
<keyword evidence="4" id="KW-0804">Transcription</keyword>
<dbReference type="GO" id="GO:0003677">
    <property type="term" value="F:DNA binding"/>
    <property type="evidence" value="ECO:0007669"/>
    <property type="project" value="InterPro"/>
</dbReference>
<dbReference type="Gene3D" id="1.10.1740.10">
    <property type="match status" value="1"/>
</dbReference>
<name>A0A7W9EG64_9SPHN</name>
<dbReference type="SUPFAM" id="SSF88946">
    <property type="entry name" value="Sigma2 domain of RNA polymerase sigma factors"/>
    <property type="match status" value="1"/>
</dbReference>
<dbReference type="InterPro" id="IPR007627">
    <property type="entry name" value="RNA_pol_sigma70_r2"/>
</dbReference>
<evidence type="ECO:0000256" key="4">
    <source>
        <dbReference type="ARBA" id="ARBA00023163"/>
    </source>
</evidence>
<proteinExistence type="inferred from homology"/>
<sequence>MLLMTIPQSRQADLARTKLVEALACVGRQETDALRQVYDLTSAKLFGICLRISQDREGAEDILQEVYVSIWNRAASFDPARSSPITWMCTIARNRAIDWRRAQRLPDAPIEDAALKMADIRPRAPEIMLAAENRKQLHDCLDALENRQNAAIRSAFLDGLTYAELAARASVPAGTMKSWIRRGLMRLKECLERD</sequence>
<dbReference type="InterPro" id="IPR036388">
    <property type="entry name" value="WH-like_DNA-bd_sf"/>
</dbReference>
<organism evidence="7 8">
    <name type="scientific">Sphingobium boeckii</name>
    <dbReference type="NCBI Taxonomy" id="1082345"/>
    <lineage>
        <taxon>Bacteria</taxon>
        <taxon>Pseudomonadati</taxon>
        <taxon>Pseudomonadota</taxon>
        <taxon>Alphaproteobacteria</taxon>
        <taxon>Sphingomonadales</taxon>
        <taxon>Sphingomonadaceae</taxon>
        <taxon>Sphingobium</taxon>
    </lineage>
</organism>
<evidence type="ECO:0000259" key="6">
    <source>
        <dbReference type="Pfam" id="PF08281"/>
    </source>
</evidence>
<evidence type="ECO:0000256" key="3">
    <source>
        <dbReference type="ARBA" id="ARBA00023082"/>
    </source>
</evidence>
<dbReference type="NCBIfam" id="TIGR02937">
    <property type="entry name" value="sigma70-ECF"/>
    <property type="match status" value="1"/>
</dbReference>